<gene>
    <name evidence="2" type="ORF">HK100_004509</name>
</gene>
<keyword evidence="3" id="KW-1185">Reference proteome</keyword>
<feature type="region of interest" description="Disordered" evidence="1">
    <location>
        <begin position="226"/>
        <end position="258"/>
    </location>
</feature>
<protein>
    <submittedName>
        <fullName evidence="2">Uncharacterized protein</fullName>
    </submittedName>
</protein>
<dbReference type="EMBL" id="JADGJH010002212">
    <property type="protein sequence ID" value="KAJ3101646.1"/>
    <property type="molecule type" value="Genomic_DNA"/>
</dbReference>
<evidence type="ECO:0000313" key="3">
    <source>
        <dbReference type="Proteomes" id="UP001211907"/>
    </source>
</evidence>
<evidence type="ECO:0000313" key="2">
    <source>
        <dbReference type="EMBL" id="KAJ3101646.1"/>
    </source>
</evidence>
<sequence>MRRCLLLDHLDIDAACNGEWAYPMSNEAALDNSLNGETFETVTHSQEHRHKRRRINHSDEDEQCTPDQDVLEDDEVCEKPSNVFADVGDNVGLKLLRVPLLSTLFDSKEGLQIRYAELAAVDGVEGLVDNLVRVGEYAGWGGNHLLVIISEIFGVELRIFAADGLKLLFRETSFLNLKRLIPVHQPNNHHDYQPRANNPAVINIAYTGQNHYQAVVPHDFLGNNPRGDFNHDGSVPDNYNMDAESESDSSNDGPVPSINVDNVLEDCDIQGTTIAKKSGKGKKNYISGIPYGMTWVDISPRECKTFNVYKDAEGNIEALTFNDV</sequence>
<evidence type="ECO:0000256" key="1">
    <source>
        <dbReference type="SAM" id="MobiDB-lite"/>
    </source>
</evidence>
<proteinExistence type="predicted"/>
<dbReference type="AlphaFoldDB" id="A0AAD5X8Q4"/>
<dbReference type="Proteomes" id="UP001211907">
    <property type="component" value="Unassembled WGS sequence"/>
</dbReference>
<name>A0AAD5X8Q4_9FUNG</name>
<accession>A0AAD5X8Q4</accession>
<organism evidence="2 3">
    <name type="scientific">Physocladia obscura</name>
    <dbReference type="NCBI Taxonomy" id="109957"/>
    <lineage>
        <taxon>Eukaryota</taxon>
        <taxon>Fungi</taxon>
        <taxon>Fungi incertae sedis</taxon>
        <taxon>Chytridiomycota</taxon>
        <taxon>Chytridiomycota incertae sedis</taxon>
        <taxon>Chytridiomycetes</taxon>
        <taxon>Chytridiales</taxon>
        <taxon>Chytriomycetaceae</taxon>
        <taxon>Physocladia</taxon>
    </lineage>
</organism>
<comment type="caution">
    <text evidence="2">The sequence shown here is derived from an EMBL/GenBank/DDBJ whole genome shotgun (WGS) entry which is preliminary data.</text>
</comment>
<reference evidence="2" key="1">
    <citation type="submission" date="2020-05" db="EMBL/GenBank/DDBJ databases">
        <title>Phylogenomic resolution of chytrid fungi.</title>
        <authorList>
            <person name="Stajich J.E."/>
            <person name="Amses K."/>
            <person name="Simmons R."/>
            <person name="Seto K."/>
            <person name="Myers J."/>
            <person name="Bonds A."/>
            <person name="Quandt C.A."/>
            <person name="Barry K."/>
            <person name="Liu P."/>
            <person name="Grigoriev I."/>
            <person name="Longcore J.E."/>
            <person name="James T.Y."/>
        </authorList>
    </citation>
    <scope>NUCLEOTIDE SEQUENCE</scope>
    <source>
        <strain evidence="2">JEL0513</strain>
    </source>
</reference>
<feature type="region of interest" description="Disordered" evidence="1">
    <location>
        <begin position="43"/>
        <end position="67"/>
    </location>
</feature>